<dbReference type="GO" id="GO:0046872">
    <property type="term" value="F:metal ion binding"/>
    <property type="evidence" value="ECO:0007669"/>
    <property type="project" value="UniProtKB-KW"/>
</dbReference>
<dbReference type="RefSeq" id="WP_013705578.1">
    <property type="nucleotide sequence ID" value="NC_015388.1"/>
</dbReference>
<dbReference type="STRING" id="880072.Desac_0579"/>
<evidence type="ECO:0000256" key="5">
    <source>
        <dbReference type="ARBA" id="ARBA00023004"/>
    </source>
</evidence>
<feature type="transmembrane region" description="Helical" evidence="7">
    <location>
        <begin position="170"/>
        <end position="191"/>
    </location>
</feature>
<sequence length="264" mass="29444">MSEAITAAPSSPQTRAIPGTRLTIWRRLSQVVFLGILGQWSFYGIFRCPFLVPYVSCQNCPVITCHGAIFSMFWGFWLLLPVSALIFGRAFCGWACPGGLVTQLFGLLSNYRTQANGLWEKVAPYGKYLAIVICLYLYFGLGQPRSDIPIRVGGFFPSIGLTFEHADLSWLVRTAFVLSFLVLGLVLTNAWCRYVCPTGGLLEVIKPFSLFKVYKTRRCNLCGRCREVCYMETLPGEANCTNCGDCLNSCPRDAIKIGRRKQAP</sequence>
<dbReference type="GO" id="GO:0005886">
    <property type="term" value="C:plasma membrane"/>
    <property type="evidence" value="ECO:0007669"/>
    <property type="project" value="TreeGrafter"/>
</dbReference>
<dbReference type="InterPro" id="IPR017900">
    <property type="entry name" value="4Fe4S_Fe_S_CS"/>
</dbReference>
<dbReference type="PROSITE" id="PS00198">
    <property type="entry name" value="4FE4S_FER_1"/>
    <property type="match status" value="1"/>
</dbReference>
<evidence type="ECO:0000256" key="4">
    <source>
        <dbReference type="ARBA" id="ARBA00022982"/>
    </source>
</evidence>
<dbReference type="InterPro" id="IPR051684">
    <property type="entry name" value="Electron_Trans/Redox"/>
</dbReference>
<proteinExistence type="predicted"/>
<keyword evidence="10" id="KW-1185">Reference proteome</keyword>
<dbReference type="PANTHER" id="PTHR30176">
    <property type="entry name" value="FERREDOXIN-TYPE PROTEIN NAPH"/>
    <property type="match status" value="1"/>
</dbReference>
<dbReference type="HOGENOM" id="CLU_033147_1_0_7"/>
<evidence type="ECO:0000256" key="6">
    <source>
        <dbReference type="ARBA" id="ARBA00023014"/>
    </source>
</evidence>
<gene>
    <name evidence="9" type="ordered locus">Desac_0579</name>
</gene>
<organism evidence="9 10">
    <name type="scientific">Desulfobacca acetoxidans (strain ATCC 700848 / DSM 11109 / ASRB2)</name>
    <dbReference type="NCBI Taxonomy" id="880072"/>
    <lineage>
        <taxon>Bacteria</taxon>
        <taxon>Pseudomonadati</taxon>
        <taxon>Thermodesulfobacteriota</taxon>
        <taxon>Desulfobaccia</taxon>
        <taxon>Desulfobaccales</taxon>
        <taxon>Desulfobaccaceae</taxon>
        <taxon>Desulfobacca</taxon>
    </lineage>
</organism>
<dbReference type="SUPFAM" id="SSF54862">
    <property type="entry name" value="4Fe-4S ferredoxins"/>
    <property type="match status" value="1"/>
</dbReference>
<reference evidence="9 10" key="1">
    <citation type="journal article" date="2011" name="Stand. Genomic Sci.">
        <title>Complete genome sequence of the acetate-degrading sulfate reducer Desulfobacca acetoxidans type strain (ASRB2).</title>
        <authorList>
            <person name="Goker M."/>
            <person name="Teshima H."/>
            <person name="Lapidus A."/>
            <person name="Nolan M."/>
            <person name="Lucas S."/>
            <person name="Hammon N."/>
            <person name="Deshpande S."/>
            <person name="Cheng J.F."/>
            <person name="Tapia R."/>
            <person name="Han C."/>
            <person name="Goodwin L."/>
            <person name="Pitluck S."/>
            <person name="Huntemann M."/>
            <person name="Liolios K."/>
            <person name="Ivanova N."/>
            <person name="Pagani I."/>
            <person name="Mavromatis K."/>
            <person name="Ovchinikova G."/>
            <person name="Pati A."/>
            <person name="Chen A."/>
            <person name="Palaniappan K."/>
            <person name="Land M."/>
            <person name="Hauser L."/>
            <person name="Brambilla E.M."/>
            <person name="Rohde M."/>
            <person name="Spring S."/>
            <person name="Detter J.C."/>
            <person name="Woyke T."/>
            <person name="Bristow J."/>
            <person name="Eisen J.A."/>
            <person name="Markowitz V."/>
            <person name="Hugenholtz P."/>
            <person name="Kyrpides N.C."/>
            <person name="Klenk H.P."/>
        </authorList>
    </citation>
    <scope>NUCLEOTIDE SEQUENCE [LARGE SCALE GENOMIC DNA]</scope>
    <source>
        <strain evidence="10">ATCC 700848 / DSM 11109 / ASRB2</strain>
    </source>
</reference>
<evidence type="ECO:0000256" key="2">
    <source>
        <dbReference type="ARBA" id="ARBA00022485"/>
    </source>
</evidence>
<feature type="transmembrane region" description="Helical" evidence="7">
    <location>
        <begin position="125"/>
        <end position="141"/>
    </location>
</feature>
<keyword evidence="1" id="KW-0813">Transport</keyword>
<name>F2NG52_DESAR</name>
<dbReference type="KEGG" id="dao:Desac_0579"/>
<dbReference type="Pfam" id="PF12801">
    <property type="entry name" value="Fer4_5"/>
    <property type="match status" value="2"/>
</dbReference>
<dbReference type="Proteomes" id="UP000000483">
    <property type="component" value="Chromosome"/>
</dbReference>
<evidence type="ECO:0000313" key="9">
    <source>
        <dbReference type="EMBL" id="AEB08465.1"/>
    </source>
</evidence>
<dbReference type="AlphaFoldDB" id="F2NG52"/>
<keyword evidence="7" id="KW-1133">Transmembrane helix</keyword>
<evidence type="ECO:0000256" key="3">
    <source>
        <dbReference type="ARBA" id="ARBA00022723"/>
    </source>
</evidence>
<accession>F2NG52</accession>
<keyword evidence="5" id="KW-0408">Iron</keyword>
<keyword evidence="6" id="KW-0411">Iron-sulfur</keyword>
<evidence type="ECO:0000313" key="10">
    <source>
        <dbReference type="Proteomes" id="UP000000483"/>
    </source>
</evidence>
<reference evidence="10" key="2">
    <citation type="submission" date="2011-03" db="EMBL/GenBank/DDBJ databases">
        <title>The complete genome of Desulfobacca acetoxidans DSM 11109.</title>
        <authorList>
            <consortium name="US DOE Joint Genome Institute (JGI-PGF)"/>
            <person name="Lucas S."/>
            <person name="Copeland A."/>
            <person name="Lapidus A."/>
            <person name="Bruce D."/>
            <person name="Goodwin L."/>
            <person name="Pitluck S."/>
            <person name="Peters L."/>
            <person name="Kyrpides N."/>
            <person name="Mavromatis K."/>
            <person name="Ivanova N."/>
            <person name="Ovchinnikova G."/>
            <person name="Teshima H."/>
            <person name="Detter J.C."/>
            <person name="Han C."/>
            <person name="Land M."/>
            <person name="Hauser L."/>
            <person name="Markowitz V."/>
            <person name="Cheng J.-F."/>
            <person name="Hugenholtz P."/>
            <person name="Woyke T."/>
            <person name="Wu D."/>
            <person name="Spring S."/>
            <person name="Schueler E."/>
            <person name="Brambilla E."/>
            <person name="Klenk H.-P."/>
            <person name="Eisen J.A."/>
        </authorList>
    </citation>
    <scope>NUCLEOTIDE SEQUENCE [LARGE SCALE GENOMIC DNA]</scope>
    <source>
        <strain evidence="10">ATCC 700848 / DSM 11109 / ASRB2</strain>
    </source>
</reference>
<feature type="transmembrane region" description="Helical" evidence="7">
    <location>
        <begin position="61"/>
        <end position="79"/>
    </location>
</feature>
<protein>
    <submittedName>
        <fullName evidence="9">4Fe-4S ferredoxin iron-sulfur binding domain-containing protein</fullName>
    </submittedName>
</protein>
<dbReference type="PROSITE" id="PS51379">
    <property type="entry name" value="4FE4S_FER_2"/>
    <property type="match status" value="1"/>
</dbReference>
<dbReference type="InterPro" id="IPR017896">
    <property type="entry name" value="4Fe4S_Fe-S-bd"/>
</dbReference>
<keyword evidence="7" id="KW-0472">Membrane</keyword>
<keyword evidence="3" id="KW-0479">Metal-binding</keyword>
<feature type="transmembrane region" description="Helical" evidence="7">
    <location>
        <begin position="86"/>
        <end position="105"/>
    </location>
</feature>
<evidence type="ECO:0000256" key="7">
    <source>
        <dbReference type="SAM" id="Phobius"/>
    </source>
</evidence>
<dbReference type="GO" id="GO:0051539">
    <property type="term" value="F:4 iron, 4 sulfur cluster binding"/>
    <property type="evidence" value="ECO:0007669"/>
    <property type="project" value="UniProtKB-KW"/>
</dbReference>
<feature type="transmembrane region" description="Helical" evidence="7">
    <location>
        <begin position="31"/>
        <end position="55"/>
    </location>
</feature>
<dbReference type="OrthoDB" id="9784262at2"/>
<dbReference type="PANTHER" id="PTHR30176:SF3">
    <property type="entry name" value="FERREDOXIN-TYPE PROTEIN NAPH"/>
    <property type="match status" value="1"/>
</dbReference>
<evidence type="ECO:0000256" key="1">
    <source>
        <dbReference type="ARBA" id="ARBA00022448"/>
    </source>
</evidence>
<evidence type="ECO:0000259" key="8">
    <source>
        <dbReference type="PROSITE" id="PS51379"/>
    </source>
</evidence>
<keyword evidence="7" id="KW-0812">Transmembrane</keyword>
<keyword evidence="2" id="KW-0004">4Fe-4S</keyword>
<dbReference type="EMBL" id="CP002629">
    <property type="protein sequence ID" value="AEB08465.1"/>
    <property type="molecule type" value="Genomic_DNA"/>
</dbReference>
<keyword evidence="4" id="KW-0249">Electron transport</keyword>
<dbReference type="eggNOG" id="COG0348">
    <property type="taxonomic scope" value="Bacteria"/>
</dbReference>
<feature type="domain" description="4Fe-4S ferredoxin-type" evidence="8">
    <location>
        <begin position="231"/>
        <end position="260"/>
    </location>
</feature>